<proteinExistence type="predicted"/>
<gene>
    <name evidence="2" type="ORF">FOZ63_013779</name>
</gene>
<dbReference type="AlphaFoldDB" id="A0A7J6Q8S4"/>
<sequence>VNSYYASEFTLPAPRVTVENSLPEIRIDNHTCKCPAKAPVVHSPQGEARVTFSSKPLIAVRYKDRMVAMAAAMIAGHRLSEIVLDTAITHHVTHVAVGDNVYMGKEEEHPLKRVALLISGDTNTVYDHIIEVLRPDLVAGPLGEFGVRRYHPVAYSCGRHSLEAVDGLVFTAKCEEGELPEGPHHHYAPHLATTPRKPVELALTFDDPRAVEAFVAFWKDSPHNADDGHSSGEAELGLTPSSLRAAGPETVTNGAKRPAEVRRSTALNKQGRPEGAAANTTPSATSPGADHASSVASHG</sequence>
<feature type="compositionally biased region" description="Basic and acidic residues" evidence="1">
    <location>
        <begin position="223"/>
        <end position="232"/>
    </location>
</feature>
<keyword evidence="3" id="KW-1185">Reference proteome</keyword>
<evidence type="ECO:0000256" key="1">
    <source>
        <dbReference type="SAM" id="MobiDB-lite"/>
    </source>
</evidence>
<protein>
    <submittedName>
        <fullName evidence="2">Uncharacterized protein</fullName>
    </submittedName>
</protein>
<feature type="region of interest" description="Disordered" evidence="1">
    <location>
        <begin position="223"/>
        <end position="299"/>
    </location>
</feature>
<accession>A0A7J6Q8S4</accession>
<dbReference type="Proteomes" id="UP000553632">
    <property type="component" value="Unassembled WGS sequence"/>
</dbReference>
<dbReference type="EMBL" id="JABANO010034563">
    <property type="protein sequence ID" value="KAF4704949.1"/>
    <property type="molecule type" value="Genomic_DNA"/>
</dbReference>
<evidence type="ECO:0000313" key="3">
    <source>
        <dbReference type="Proteomes" id="UP000553632"/>
    </source>
</evidence>
<name>A0A7J6Q8S4_PEROL</name>
<organism evidence="2 3">
    <name type="scientific">Perkinsus olseni</name>
    <name type="common">Perkinsus atlanticus</name>
    <dbReference type="NCBI Taxonomy" id="32597"/>
    <lineage>
        <taxon>Eukaryota</taxon>
        <taxon>Sar</taxon>
        <taxon>Alveolata</taxon>
        <taxon>Perkinsozoa</taxon>
        <taxon>Perkinsea</taxon>
        <taxon>Perkinsida</taxon>
        <taxon>Perkinsidae</taxon>
        <taxon>Perkinsus</taxon>
    </lineage>
</organism>
<feature type="non-terminal residue" evidence="2">
    <location>
        <position position="1"/>
    </location>
</feature>
<evidence type="ECO:0000313" key="2">
    <source>
        <dbReference type="EMBL" id="KAF4704949.1"/>
    </source>
</evidence>
<feature type="compositionally biased region" description="Low complexity" evidence="1">
    <location>
        <begin position="275"/>
        <end position="289"/>
    </location>
</feature>
<comment type="caution">
    <text evidence="2">The sequence shown here is derived from an EMBL/GenBank/DDBJ whole genome shotgun (WGS) entry which is preliminary data.</text>
</comment>
<feature type="non-terminal residue" evidence="2">
    <location>
        <position position="299"/>
    </location>
</feature>
<reference evidence="2 3" key="1">
    <citation type="submission" date="2020-04" db="EMBL/GenBank/DDBJ databases">
        <title>Perkinsus olseni comparative genomics.</title>
        <authorList>
            <person name="Bogema D.R."/>
        </authorList>
    </citation>
    <scope>NUCLEOTIDE SEQUENCE [LARGE SCALE GENOMIC DNA]</scope>
    <source>
        <strain evidence="2 3">ATCC PRA-207</strain>
    </source>
</reference>